<dbReference type="EMBL" id="BCNV01000001">
    <property type="protein sequence ID" value="GAS80512.1"/>
    <property type="molecule type" value="Genomic_DNA"/>
</dbReference>
<evidence type="ECO:0000313" key="2">
    <source>
        <dbReference type="Proteomes" id="UP000069697"/>
    </source>
</evidence>
<gene>
    <name evidence="1" type="ORF">PAHA3_0582</name>
</gene>
<reference evidence="1 2" key="1">
    <citation type="journal article" date="2016" name="Genome Announc.">
        <title>Draft Genome Sequence of Paenibacillus amylolyticus Heshi-A3, Isolated from Fermented Rice Bran in a Japanese Fermented Seafood Dish.</title>
        <authorList>
            <person name="Akuzawa S."/>
            <person name="Nagaoka J."/>
            <person name="Kanekatsu M."/>
            <person name="Kubota E."/>
            <person name="Ohtake R."/>
            <person name="Suzuki T."/>
            <person name="Kanesaki Y."/>
        </authorList>
    </citation>
    <scope>NUCLEOTIDE SEQUENCE [LARGE SCALE GENOMIC DNA]</scope>
    <source>
        <strain evidence="1 2">Heshi-A3</strain>
    </source>
</reference>
<dbReference type="InterPro" id="IPR013320">
    <property type="entry name" value="ConA-like_dom_sf"/>
</dbReference>
<proteinExistence type="predicted"/>
<dbReference type="Gene3D" id="2.60.120.200">
    <property type="match status" value="1"/>
</dbReference>
<reference evidence="2" key="2">
    <citation type="submission" date="2016-01" db="EMBL/GenBank/DDBJ databases">
        <title>Draft Genome Sequence of Paenibacillus amylolyticus Heshi-A3 that Was Isolated from Fermented Rice Bran with Aging Salted Mackerel, Which Was Named Heshiko as Traditional Fermented Seafood in Japan.</title>
        <authorList>
            <person name="Akuzawa S."/>
            <person name="Nakagawa J."/>
            <person name="Kanekatsu T."/>
            <person name="Kubota E."/>
            <person name="Ohtake R."/>
            <person name="Suzuki T."/>
            <person name="Kanesaki Y."/>
        </authorList>
    </citation>
    <scope>NUCLEOTIDE SEQUENCE [LARGE SCALE GENOMIC DNA]</scope>
    <source>
        <strain evidence="2">Heshi-A3</strain>
    </source>
</reference>
<evidence type="ECO:0000313" key="1">
    <source>
        <dbReference type="EMBL" id="GAS80512.1"/>
    </source>
</evidence>
<dbReference type="SUPFAM" id="SSF49899">
    <property type="entry name" value="Concanavalin A-like lectins/glucanases"/>
    <property type="match status" value="1"/>
</dbReference>
<dbReference type="PANTHER" id="PTHR35332">
    <property type="entry name" value="REGULATION OF ENOLASE PROTEIN 1"/>
    <property type="match status" value="1"/>
</dbReference>
<dbReference type="AlphaFoldDB" id="A0A100VIL9"/>
<evidence type="ECO:0008006" key="3">
    <source>
        <dbReference type="Google" id="ProtNLM"/>
    </source>
</evidence>
<dbReference type="Pfam" id="PF07081">
    <property type="entry name" value="DUF1349"/>
    <property type="match status" value="1"/>
</dbReference>
<name>A0A100VIL9_PAEAM</name>
<dbReference type="RefSeq" id="WP_062833387.1">
    <property type="nucleotide sequence ID" value="NZ_BCNV01000001.1"/>
</dbReference>
<comment type="caution">
    <text evidence="1">The sequence shown here is derived from an EMBL/GenBank/DDBJ whole genome shotgun (WGS) entry which is preliminary data.</text>
</comment>
<accession>A0A100VIL9</accession>
<dbReference type="InterPro" id="IPR009784">
    <property type="entry name" value="DUF1349"/>
</dbReference>
<sequence length="202" mass="22293">MTNLFEQCSGQTLSANLGWLNEPADWSIEDGKVTITVSPISDFFIDPGGDPVKASAPFLHTIIKGDFSIVTQVQVDMKEQYDSGCLMVRVDDTNWAKVCFEYFEEQPSILSVVTRGNSDDCVSAPVEVSKPYLRVARAGNSFAFHYSQDGEKWKLVRYFGLDCPEEIKVGIVAQSPIGQGTTVTFTNVQLQHGVTGSVRRVE</sequence>
<dbReference type="Proteomes" id="UP000069697">
    <property type="component" value="Unassembled WGS sequence"/>
</dbReference>
<protein>
    <recommendedName>
        <fullName evidence="3">DUF1349 domain-containing protein</fullName>
    </recommendedName>
</protein>
<dbReference type="PANTHER" id="PTHR35332:SF2">
    <property type="entry name" value="REGULATION OF ENOLASE PROTEIN 1"/>
    <property type="match status" value="1"/>
</dbReference>
<organism evidence="1 2">
    <name type="scientific">Paenibacillus amylolyticus</name>
    <dbReference type="NCBI Taxonomy" id="1451"/>
    <lineage>
        <taxon>Bacteria</taxon>
        <taxon>Bacillati</taxon>
        <taxon>Bacillota</taxon>
        <taxon>Bacilli</taxon>
        <taxon>Bacillales</taxon>
        <taxon>Paenibacillaceae</taxon>
        <taxon>Paenibacillus</taxon>
    </lineage>
</organism>